<dbReference type="SUPFAM" id="SSF53850">
    <property type="entry name" value="Periplasmic binding protein-like II"/>
    <property type="match status" value="1"/>
</dbReference>
<dbReference type="GeneID" id="69006082"/>
<dbReference type="InterPro" id="IPR000847">
    <property type="entry name" value="LysR_HTH_N"/>
</dbReference>
<dbReference type="InterPro" id="IPR005119">
    <property type="entry name" value="LysR_subst-bd"/>
</dbReference>
<keyword evidence="2" id="KW-0805">Transcription regulation</keyword>
<dbReference type="EMBL" id="MTZU01000026">
    <property type="protein sequence ID" value="PCE32508.1"/>
    <property type="molecule type" value="Genomic_DNA"/>
</dbReference>
<dbReference type="Gene3D" id="1.10.10.10">
    <property type="entry name" value="Winged helix-like DNA-binding domain superfamily/Winged helix DNA-binding domain"/>
    <property type="match status" value="1"/>
</dbReference>
<dbReference type="GO" id="GO:0043565">
    <property type="term" value="F:sequence-specific DNA binding"/>
    <property type="evidence" value="ECO:0007669"/>
    <property type="project" value="TreeGrafter"/>
</dbReference>
<accession>A0A2A4FIP6</accession>
<dbReference type="GO" id="GO:0006351">
    <property type="term" value="P:DNA-templated transcription"/>
    <property type="evidence" value="ECO:0007669"/>
    <property type="project" value="TreeGrafter"/>
</dbReference>
<dbReference type="Pfam" id="PF03466">
    <property type="entry name" value="LysR_substrate"/>
    <property type="match status" value="1"/>
</dbReference>
<evidence type="ECO:0000313" key="6">
    <source>
        <dbReference type="EMBL" id="PCE32508.1"/>
    </source>
</evidence>
<keyword evidence="4" id="KW-0804">Transcription</keyword>
<evidence type="ECO:0000256" key="4">
    <source>
        <dbReference type="ARBA" id="ARBA00023163"/>
    </source>
</evidence>
<sequence length="316" mass="33685">MARMNLNAVRVFATVAAKGSFTAAGRELQIPTSNVSRHVAQLEASLQTRLIERHARRLTLTDAGRLLFERCWPMLDALDETLDELASEQTSLQGRLRVSLPSEVGPQLFGAAVADFACRHPAVDLRCSTSLAGLETGLEDLDLAVIVGRGALPDSSCVVKPMLSWPSVVVAAPSVIDAHGCPERIESLEALPCITTVGALDGRPWRFLGAGGRVITLRVQERLRVDSGTLAVAAALRGVGFAIVVEAACRDLIERGELVPIALDKPAAPLELYVAYPQRRHLPATVRAFIDHLVDAAGRASAIVDGGRRSGARQAG</sequence>
<evidence type="ECO:0000256" key="1">
    <source>
        <dbReference type="ARBA" id="ARBA00009437"/>
    </source>
</evidence>
<evidence type="ECO:0000259" key="5">
    <source>
        <dbReference type="PROSITE" id="PS50931"/>
    </source>
</evidence>
<organism evidence="6 7">
    <name type="scientific">Burkholderia ubonensis subsp. mesacidophila</name>
    <dbReference type="NCBI Taxonomy" id="265293"/>
    <lineage>
        <taxon>Bacteria</taxon>
        <taxon>Pseudomonadati</taxon>
        <taxon>Pseudomonadota</taxon>
        <taxon>Betaproteobacteria</taxon>
        <taxon>Burkholderiales</taxon>
        <taxon>Burkholderiaceae</taxon>
        <taxon>Burkholderia</taxon>
        <taxon>Burkholderia cepacia complex</taxon>
    </lineage>
</organism>
<comment type="similarity">
    <text evidence="1">Belongs to the LysR transcriptional regulatory family.</text>
</comment>
<evidence type="ECO:0000256" key="3">
    <source>
        <dbReference type="ARBA" id="ARBA00023125"/>
    </source>
</evidence>
<comment type="caution">
    <text evidence="6">The sequence shown here is derived from an EMBL/GenBank/DDBJ whole genome shotgun (WGS) entry which is preliminary data.</text>
</comment>
<dbReference type="PANTHER" id="PTHR30537:SF5">
    <property type="entry name" value="HTH-TYPE TRANSCRIPTIONAL ACTIVATOR TTDR-RELATED"/>
    <property type="match status" value="1"/>
</dbReference>
<evidence type="ECO:0000256" key="2">
    <source>
        <dbReference type="ARBA" id="ARBA00023015"/>
    </source>
</evidence>
<reference evidence="6 7" key="1">
    <citation type="submission" date="2017-01" db="EMBL/GenBank/DDBJ databases">
        <title>Whole-Genome Shotgun Sequencing of Two beta-Proteobacterial Species in Search of the Bulgecin Biosynthetic Cluster.</title>
        <authorList>
            <person name="Horsman M.E."/>
            <person name="Marous D.R."/>
            <person name="Li R."/>
            <person name="Oliver R.A."/>
            <person name="Byun B."/>
            <person name="Emrich S.J."/>
            <person name="Boggess B."/>
            <person name="Townsend C.A."/>
            <person name="Mobashery S."/>
        </authorList>
    </citation>
    <scope>NUCLEOTIDE SEQUENCE [LARGE SCALE GENOMIC DNA]</scope>
    <source>
        <strain evidence="6 7">ATCC 31433</strain>
    </source>
</reference>
<proteinExistence type="inferred from homology"/>
<dbReference type="Pfam" id="PF00126">
    <property type="entry name" value="HTH_1"/>
    <property type="match status" value="1"/>
</dbReference>
<name>A0A2A4FIP6_9BURK</name>
<keyword evidence="3" id="KW-0238">DNA-binding</keyword>
<dbReference type="PANTHER" id="PTHR30537">
    <property type="entry name" value="HTH-TYPE TRANSCRIPTIONAL REGULATOR"/>
    <property type="match status" value="1"/>
</dbReference>
<dbReference type="PROSITE" id="PS50931">
    <property type="entry name" value="HTH_LYSR"/>
    <property type="match status" value="1"/>
</dbReference>
<feature type="domain" description="HTH lysR-type" evidence="5">
    <location>
        <begin position="4"/>
        <end position="61"/>
    </location>
</feature>
<dbReference type="FunFam" id="1.10.10.10:FF:000001">
    <property type="entry name" value="LysR family transcriptional regulator"/>
    <property type="match status" value="1"/>
</dbReference>
<dbReference type="InterPro" id="IPR036388">
    <property type="entry name" value="WH-like_DNA-bd_sf"/>
</dbReference>
<dbReference type="Gene3D" id="3.40.190.290">
    <property type="match status" value="1"/>
</dbReference>
<dbReference type="InterPro" id="IPR058163">
    <property type="entry name" value="LysR-type_TF_proteobact-type"/>
</dbReference>
<evidence type="ECO:0000313" key="7">
    <source>
        <dbReference type="Proteomes" id="UP000217994"/>
    </source>
</evidence>
<dbReference type="RefSeq" id="WP_084909255.1">
    <property type="nucleotide sequence ID" value="NZ_CP020738.1"/>
</dbReference>
<protein>
    <recommendedName>
        <fullName evidence="5">HTH lysR-type domain-containing protein</fullName>
    </recommendedName>
</protein>
<gene>
    <name evidence="6" type="ORF">BZL54_09815</name>
</gene>
<dbReference type="GO" id="GO:0003700">
    <property type="term" value="F:DNA-binding transcription factor activity"/>
    <property type="evidence" value="ECO:0007669"/>
    <property type="project" value="InterPro"/>
</dbReference>
<dbReference type="Proteomes" id="UP000217994">
    <property type="component" value="Unassembled WGS sequence"/>
</dbReference>
<dbReference type="InterPro" id="IPR036390">
    <property type="entry name" value="WH_DNA-bd_sf"/>
</dbReference>
<dbReference type="AlphaFoldDB" id="A0A2A4FIP6"/>
<dbReference type="CDD" id="cd08422">
    <property type="entry name" value="PBP2_CrgA_like"/>
    <property type="match status" value="1"/>
</dbReference>
<dbReference type="SUPFAM" id="SSF46785">
    <property type="entry name" value="Winged helix' DNA-binding domain"/>
    <property type="match status" value="1"/>
</dbReference>